<gene>
    <name evidence="1" type="ORF">LCGC14_2833080</name>
</gene>
<evidence type="ECO:0000313" key="1">
    <source>
        <dbReference type="EMBL" id="KKK79481.1"/>
    </source>
</evidence>
<sequence>MAKRGTFRGDRDYYSSGPRDFEFLPAALGQDPIYPTGVDAARMNALWDWAEEVFDEGDARIFGGDGDSPLRRWLLLESAYYVHEDVIELPGDAPVRTMEKLFLI</sequence>
<accession>A0A0F9B4I2</accession>
<protein>
    <submittedName>
        <fullName evidence="1">Uncharacterized protein</fullName>
    </submittedName>
</protein>
<organism evidence="1">
    <name type="scientific">marine sediment metagenome</name>
    <dbReference type="NCBI Taxonomy" id="412755"/>
    <lineage>
        <taxon>unclassified sequences</taxon>
        <taxon>metagenomes</taxon>
        <taxon>ecological metagenomes</taxon>
    </lineage>
</organism>
<comment type="caution">
    <text evidence="1">The sequence shown here is derived from an EMBL/GenBank/DDBJ whole genome shotgun (WGS) entry which is preliminary data.</text>
</comment>
<reference evidence="1" key="1">
    <citation type="journal article" date="2015" name="Nature">
        <title>Complex archaea that bridge the gap between prokaryotes and eukaryotes.</title>
        <authorList>
            <person name="Spang A."/>
            <person name="Saw J.H."/>
            <person name="Jorgensen S.L."/>
            <person name="Zaremba-Niedzwiedzka K."/>
            <person name="Martijn J."/>
            <person name="Lind A.E."/>
            <person name="van Eijk R."/>
            <person name="Schleper C."/>
            <person name="Guy L."/>
            <person name="Ettema T.J."/>
        </authorList>
    </citation>
    <scope>NUCLEOTIDE SEQUENCE</scope>
</reference>
<dbReference type="EMBL" id="LAZR01054006">
    <property type="protein sequence ID" value="KKK79481.1"/>
    <property type="molecule type" value="Genomic_DNA"/>
</dbReference>
<proteinExistence type="predicted"/>
<dbReference type="AlphaFoldDB" id="A0A0F9B4I2"/>
<name>A0A0F9B4I2_9ZZZZ</name>